<keyword evidence="2" id="KW-1185">Reference proteome</keyword>
<name>A0A366HV57_9BACT</name>
<organism evidence="1 2">
    <name type="scientific">Roseimicrobium gellanilyticum</name>
    <dbReference type="NCBI Taxonomy" id="748857"/>
    <lineage>
        <taxon>Bacteria</taxon>
        <taxon>Pseudomonadati</taxon>
        <taxon>Verrucomicrobiota</taxon>
        <taxon>Verrucomicrobiia</taxon>
        <taxon>Verrucomicrobiales</taxon>
        <taxon>Verrucomicrobiaceae</taxon>
        <taxon>Roseimicrobium</taxon>
    </lineage>
</organism>
<proteinExistence type="predicted"/>
<sequence length="425" mass="48966">MPETSAPHEMPLAVKWFVDDPKPRVRALSPHEVLVRGWMFALDGSPMHGVVRIAEMPDVAFTQTTNRDDVVTHFRGQHEVPTQCGFQLQVPLPASNSTEVELTLLVAIKGSENFSPPTTVRIRRMSALPWPAPPLRSTVISHFYNEEYLLPLWLRHHLPLFDHGILINRGSTDRSVEICRELAPHWEVRNATCPEFDAEEVDKEVMAVEREITGWKFALNTTEFLHVHSRDSFYAALHLWSGQAYAIGMAYLMDPKEAAYPEFDTSRPIAAQRHHGWLRPVFGYRYIHRFEDGNYTVGRHLTLHPTDVVPLEAAVLLKLFLTPWNEPFKRRRLQIRPTLSQKSIALGQGSRHHVATEGELEDYYHSKIAHSSDLRREPRLQWLFAPNQPNHRRQVVDAWRELLRTIITACSHALGRRKRPDDSSR</sequence>
<evidence type="ECO:0000313" key="2">
    <source>
        <dbReference type="Proteomes" id="UP000253426"/>
    </source>
</evidence>
<comment type="caution">
    <text evidence="1">The sequence shown here is derived from an EMBL/GenBank/DDBJ whole genome shotgun (WGS) entry which is preliminary data.</text>
</comment>
<keyword evidence="1" id="KW-0808">Transferase</keyword>
<dbReference type="AlphaFoldDB" id="A0A366HV57"/>
<accession>A0A366HV57</accession>
<dbReference type="EMBL" id="QNRR01000002">
    <property type="protein sequence ID" value="RBP46587.1"/>
    <property type="molecule type" value="Genomic_DNA"/>
</dbReference>
<dbReference type="RefSeq" id="WP_211325496.1">
    <property type="nucleotide sequence ID" value="NZ_QNRR01000002.1"/>
</dbReference>
<dbReference type="Proteomes" id="UP000253426">
    <property type="component" value="Unassembled WGS sequence"/>
</dbReference>
<dbReference type="GO" id="GO:0016740">
    <property type="term" value="F:transferase activity"/>
    <property type="evidence" value="ECO:0007669"/>
    <property type="project" value="UniProtKB-KW"/>
</dbReference>
<gene>
    <name evidence="1" type="ORF">DES53_102978</name>
</gene>
<evidence type="ECO:0000313" key="1">
    <source>
        <dbReference type="EMBL" id="RBP46587.1"/>
    </source>
</evidence>
<reference evidence="1 2" key="1">
    <citation type="submission" date="2018-06" db="EMBL/GenBank/DDBJ databases">
        <title>Genomic Encyclopedia of Type Strains, Phase IV (KMG-IV): sequencing the most valuable type-strain genomes for metagenomic binning, comparative biology and taxonomic classification.</title>
        <authorList>
            <person name="Goeker M."/>
        </authorList>
    </citation>
    <scope>NUCLEOTIDE SEQUENCE [LARGE SCALE GENOMIC DNA]</scope>
    <source>
        <strain evidence="1 2">DSM 25532</strain>
    </source>
</reference>
<protein>
    <submittedName>
        <fullName evidence="1">Glycosyl transferase family 2</fullName>
    </submittedName>
</protein>